<evidence type="ECO:0000256" key="5">
    <source>
        <dbReference type="ARBA" id="ARBA00023187"/>
    </source>
</evidence>
<dbReference type="PROSITE" id="PS50174">
    <property type="entry name" value="G_PATCH"/>
    <property type="match status" value="1"/>
</dbReference>
<evidence type="ECO:0000313" key="10">
    <source>
        <dbReference type="Proteomes" id="UP000217790"/>
    </source>
</evidence>
<feature type="region of interest" description="Disordered" evidence="7">
    <location>
        <begin position="1"/>
        <end position="238"/>
    </location>
</feature>
<evidence type="ECO:0000256" key="4">
    <source>
        <dbReference type="ARBA" id="ARBA00022728"/>
    </source>
</evidence>
<dbReference type="Pfam" id="PF12457">
    <property type="entry name" value="TIP_N"/>
    <property type="match status" value="1"/>
</dbReference>
<evidence type="ECO:0000256" key="6">
    <source>
        <dbReference type="ARBA" id="ARBA00023242"/>
    </source>
</evidence>
<feature type="region of interest" description="Disordered" evidence="7">
    <location>
        <begin position="838"/>
        <end position="867"/>
    </location>
</feature>
<dbReference type="PANTHER" id="PTHR23329">
    <property type="entry name" value="TUFTELIN-INTERACTING PROTEIN 11-RELATED"/>
    <property type="match status" value="1"/>
</dbReference>
<dbReference type="GO" id="GO:0000390">
    <property type="term" value="P:spliceosomal complex disassembly"/>
    <property type="evidence" value="ECO:0007669"/>
    <property type="project" value="InterPro"/>
</dbReference>
<feature type="region of interest" description="Disordered" evidence="7">
    <location>
        <begin position="301"/>
        <end position="341"/>
    </location>
</feature>
<keyword evidence="4" id="KW-0747">Spliceosome</keyword>
<gene>
    <name evidence="9" type="ORF">ARMGADRAFT_1043696</name>
</gene>
<organism evidence="9 10">
    <name type="scientific">Armillaria gallica</name>
    <name type="common">Bulbous honey fungus</name>
    <name type="synonym">Armillaria bulbosa</name>
    <dbReference type="NCBI Taxonomy" id="47427"/>
    <lineage>
        <taxon>Eukaryota</taxon>
        <taxon>Fungi</taxon>
        <taxon>Dikarya</taxon>
        <taxon>Basidiomycota</taxon>
        <taxon>Agaricomycotina</taxon>
        <taxon>Agaricomycetes</taxon>
        <taxon>Agaricomycetidae</taxon>
        <taxon>Agaricales</taxon>
        <taxon>Marasmiineae</taxon>
        <taxon>Physalacriaceae</taxon>
        <taxon>Armillaria</taxon>
    </lineage>
</organism>
<dbReference type="Proteomes" id="UP000217790">
    <property type="component" value="Unassembled WGS sequence"/>
</dbReference>
<dbReference type="OMA" id="CEQDIIQ"/>
<dbReference type="InterPro" id="IPR000467">
    <property type="entry name" value="G_patch_dom"/>
</dbReference>
<evidence type="ECO:0000256" key="3">
    <source>
        <dbReference type="ARBA" id="ARBA00022664"/>
    </source>
</evidence>
<comment type="similarity">
    <text evidence="2">Belongs to the TFP11/STIP family.</text>
</comment>
<name>A0A2H3DZK2_ARMGA</name>
<dbReference type="InParanoid" id="A0A2H3DZK2"/>
<accession>A0A2H3DZK2</accession>
<reference evidence="10" key="1">
    <citation type="journal article" date="2017" name="Nat. Ecol. Evol.">
        <title>Genome expansion and lineage-specific genetic innovations in the forest pathogenic fungi Armillaria.</title>
        <authorList>
            <person name="Sipos G."/>
            <person name="Prasanna A.N."/>
            <person name="Walter M.C."/>
            <person name="O'Connor E."/>
            <person name="Balint B."/>
            <person name="Krizsan K."/>
            <person name="Kiss B."/>
            <person name="Hess J."/>
            <person name="Varga T."/>
            <person name="Slot J."/>
            <person name="Riley R."/>
            <person name="Boka B."/>
            <person name="Rigling D."/>
            <person name="Barry K."/>
            <person name="Lee J."/>
            <person name="Mihaltcheva S."/>
            <person name="LaButti K."/>
            <person name="Lipzen A."/>
            <person name="Waldron R."/>
            <person name="Moloney N.M."/>
            <person name="Sperisen C."/>
            <person name="Kredics L."/>
            <person name="Vagvoelgyi C."/>
            <person name="Patrignani A."/>
            <person name="Fitzpatrick D."/>
            <person name="Nagy I."/>
            <person name="Doyle S."/>
            <person name="Anderson J.B."/>
            <person name="Grigoriev I.V."/>
            <person name="Gueldener U."/>
            <person name="Muensterkoetter M."/>
            <person name="Nagy L.G."/>
        </authorList>
    </citation>
    <scope>NUCLEOTIDE SEQUENCE [LARGE SCALE GENOMIC DNA]</scope>
    <source>
        <strain evidence="10">Ar21-2</strain>
    </source>
</reference>
<feature type="compositionally biased region" description="Polar residues" evidence="7">
    <location>
        <begin position="221"/>
        <end position="232"/>
    </location>
</feature>
<keyword evidence="10" id="KW-1185">Reference proteome</keyword>
<feature type="domain" description="G-patch" evidence="8">
    <location>
        <begin position="251"/>
        <end position="297"/>
    </location>
</feature>
<dbReference type="STRING" id="47427.A0A2H3DZK2"/>
<evidence type="ECO:0000259" key="8">
    <source>
        <dbReference type="PROSITE" id="PS50174"/>
    </source>
</evidence>
<dbReference type="Pfam" id="PF07842">
    <property type="entry name" value="GCFC"/>
    <property type="match status" value="1"/>
</dbReference>
<dbReference type="FunCoup" id="A0A2H3DZK2">
    <property type="interactions" value="729"/>
</dbReference>
<evidence type="ECO:0000256" key="7">
    <source>
        <dbReference type="SAM" id="MobiDB-lite"/>
    </source>
</evidence>
<dbReference type="OrthoDB" id="4822at2759"/>
<dbReference type="InterPro" id="IPR022783">
    <property type="entry name" value="GCFC_dom"/>
</dbReference>
<evidence type="ECO:0000256" key="2">
    <source>
        <dbReference type="ARBA" id="ARBA00010900"/>
    </source>
</evidence>
<keyword evidence="5" id="KW-0508">mRNA splicing</keyword>
<evidence type="ECO:0000313" key="9">
    <source>
        <dbReference type="EMBL" id="PBK99510.1"/>
    </source>
</evidence>
<dbReference type="Pfam" id="PF01585">
    <property type="entry name" value="G-patch"/>
    <property type="match status" value="1"/>
</dbReference>
<sequence>MARRKRVLEDEDDSDSSVGSESGGEGAEDDPYHRKRRRKDGKEDAIYGVFGDDSDEEVYQQRPTKKKKQPTFVSQKELENLSMDVDAEDELEEDDADAAESEGEEGEDTRDVSDESEPSRLPSPRVRDEDEDEDDSFAPAVGGLGSKHSVAGIGSTSSPLSKGGIGAGKSTTIQSAFSKGGIGATSSPFAKSTSTETSQASASTSTYTPPSKDLPSAFGGNRSNSFLRNSGLTPEPPVLSHAEQAHFQNISGSFGARMLAKMGWQAGTGLGTTGEGIVTPVETKMRPGRVGIAFRGFKERTEQSKMEARRRGEVVSDDEEDPKVKKARKKEKAAKEKRSAVWKNPKKIKTKIEHKTYEEILADAGENVSSVSGVGQIIDATGAVPREVSSLADISLNTWSPSNDPTRIPEVRHNIRLIADACKTDLDGLAREAKSLDDKKKWVVKEDARLRKRVEEEAELIARLQQVQLVAHEFDTKSKELAAAYEVSLDPFSPLVYRLLSEYSNEYDKYRLDEIVVAAIAPSVRRMVSQWDPLQDPTFLISTFRSWRHALRVNSPPEKPQTQVDVYGTQMTRAPVIEAEKPMTPFESLLWSVWLPRVRTFINNEWSAQSPTSAVKLYEAWSSFLPAFISDNFLDQLILPKVQKAVAAWSPKHDTVTLQAIVFPWLPHVGLRLEEVIGDARRKVKSLLRSWTAGDDIPKDLIAWKDVFDSNDWDSILLKYVVPKLGSTLRNDLRINPRNQRMEPLQHVLQWAEFIRPNVFSRLLETEFFPKWLDVLHIWLIQPNVNFEEVARWYSEVWKAAFPEDVQSMPGVSRGFTCGLQLMNKALELGPDAPTRLPKPDFLAEAPSNAPSRNGSSKTQPRPSARTQEITFRSIVEEFAASHNLLFLPTGRAHEKSRMPLFRVSPSADGKGGLLVYILDDAVWAATEGVGSATEDYVAISLDAMVLRAST</sequence>
<dbReference type="GO" id="GO:0071008">
    <property type="term" value="C:U2-type post-mRNA release spliceosomal complex"/>
    <property type="evidence" value="ECO:0007669"/>
    <property type="project" value="TreeGrafter"/>
</dbReference>
<dbReference type="PANTHER" id="PTHR23329:SF1">
    <property type="entry name" value="TUFTELIN-INTERACTING PROTEIN 11"/>
    <property type="match status" value="1"/>
</dbReference>
<proteinExistence type="inferred from homology"/>
<protein>
    <submittedName>
        <fullName evidence="9">TFP11-domain-containing protein</fullName>
    </submittedName>
</protein>
<comment type="subcellular location">
    <subcellularLocation>
        <location evidence="1">Nucleus</location>
    </subcellularLocation>
</comment>
<feature type="compositionally biased region" description="Low complexity" evidence="7">
    <location>
        <begin position="192"/>
        <end position="211"/>
    </location>
</feature>
<feature type="compositionally biased region" description="Basic and acidic residues" evidence="7">
    <location>
        <begin position="301"/>
        <end position="314"/>
    </location>
</feature>
<evidence type="ECO:0000256" key="1">
    <source>
        <dbReference type="ARBA" id="ARBA00004123"/>
    </source>
</evidence>
<keyword evidence="3" id="KW-0507">mRNA processing</keyword>
<dbReference type="InterPro" id="IPR045211">
    <property type="entry name" value="TFP11/STIP/Ntr1"/>
</dbReference>
<dbReference type="GO" id="GO:0003676">
    <property type="term" value="F:nucleic acid binding"/>
    <property type="evidence" value="ECO:0007669"/>
    <property type="project" value="InterPro"/>
</dbReference>
<dbReference type="EMBL" id="KZ293647">
    <property type="protein sequence ID" value="PBK99510.1"/>
    <property type="molecule type" value="Genomic_DNA"/>
</dbReference>
<feature type="compositionally biased region" description="Polar residues" evidence="7">
    <location>
        <begin position="849"/>
        <end position="867"/>
    </location>
</feature>
<dbReference type="InterPro" id="IPR022159">
    <property type="entry name" value="STIP/TFIP11_N"/>
</dbReference>
<feature type="compositionally biased region" description="Acidic residues" evidence="7">
    <location>
        <begin position="85"/>
        <end position="108"/>
    </location>
</feature>
<keyword evidence="6" id="KW-0539">Nucleus</keyword>
<dbReference type="AlphaFoldDB" id="A0A2H3DZK2"/>
<dbReference type="SMART" id="SM00443">
    <property type="entry name" value="G_patch"/>
    <property type="match status" value="1"/>
</dbReference>